<sequence length="51" mass="6108">MISILIHIMIDKQRIAVIDLVRKSTLYHEHILCFSLLQTIFLYIFVLKCFL</sequence>
<protein>
    <submittedName>
        <fullName evidence="1">Uncharacterized protein</fullName>
    </submittedName>
</protein>
<name>A0A183MCD9_9TREM</name>
<gene>
    <name evidence="1" type="ORF">SMRZ_LOCUS13714</name>
</gene>
<proteinExistence type="predicted"/>
<organism evidence="1 2">
    <name type="scientific">Schistosoma margrebowiei</name>
    <dbReference type="NCBI Taxonomy" id="48269"/>
    <lineage>
        <taxon>Eukaryota</taxon>
        <taxon>Metazoa</taxon>
        <taxon>Spiralia</taxon>
        <taxon>Lophotrochozoa</taxon>
        <taxon>Platyhelminthes</taxon>
        <taxon>Trematoda</taxon>
        <taxon>Digenea</taxon>
        <taxon>Strigeidida</taxon>
        <taxon>Schistosomatoidea</taxon>
        <taxon>Schistosomatidae</taxon>
        <taxon>Schistosoma</taxon>
    </lineage>
</organism>
<evidence type="ECO:0000313" key="1">
    <source>
        <dbReference type="EMBL" id="VDP07947.1"/>
    </source>
</evidence>
<evidence type="ECO:0000313" key="2">
    <source>
        <dbReference type="Proteomes" id="UP000277204"/>
    </source>
</evidence>
<reference evidence="1 2" key="1">
    <citation type="submission" date="2018-11" db="EMBL/GenBank/DDBJ databases">
        <authorList>
            <consortium name="Pathogen Informatics"/>
        </authorList>
    </citation>
    <scope>NUCLEOTIDE SEQUENCE [LARGE SCALE GENOMIC DNA]</scope>
    <source>
        <strain evidence="1 2">Zambia</strain>
    </source>
</reference>
<keyword evidence="2" id="KW-1185">Reference proteome</keyword>
<dbReference type="EMBL" id="UZAI01010894">
    <property type="protein sequence ID" value="VDP07947.1"/>
    <property type="molecule type" value="Genomic_DNA"/>
</dbReference>
<accession>A0A183MCD9</accession>
<dbReference type="AlphaFoldDB" id="A0A183MCD9"/>
<dbReference type="Proteomes" id="UP000277204">
    <property type="component" value="Unassembled WGS sequence"/>
</dbReference>